<feature type="region of interest" description="Disordered" evidence="1">
    <location>
        <begin position="79"/>
        <end position="123"/>
    </location>
</feature>
<dbReference type="InParanoid" id="A0A4S2MJ48"/>
<evidence type="ECO:0000256" key="1">
    <source>
        <dbReference type="SAM" id="MobiDB-lite"/>
    </source>
</evidence>
<sequence>MALPSSLPQSCSISSTPGKTKADGTRHVTSMPRMFFTPPSPLPFIRERVRVYPNSFITAQRPDCHGWLEQSFLLAIQGKAGTSASPSSGSFSGSSSSKHDDFTCSSFTPLPHSSPSPKKNFSPVGRVEYKPPCTCPRGLAKTLKKLFFPADCPASSPSIQQRVES</sequence>
<feature type="compositionally biased region" description="Low complexity" evidence="1">
    <location>
        <begin position="81"/>
        <end position="96"/>
    </location>
</feature>
<feature type="compositionally biased region" description="Polar residues" evidence="1">
    <location>
        <begin position="103"/>
        <end position="119"/>
    </location>
</feature>
<gene>
    <name evidence="2" type="ORF">EX30DRAFT_344530</name>
</gene>
<keyword evidence="3" id="KW-1185">Reference proteome</keyword>
<organism evidence="2 3">
    <name type="scientific">Ascodesmis nigricans</name>
    <dbReference type="NCBI Taxonomy" id="341454"/>
    <lineage>
        <taxon>Eukaryota</taxon>
        <taxon>Fungi</taxon>
        <taxon>Dikarya</taxon>
        <taxon>Ascomycota</taxon>
        <taxon>Pezizomycotina</taxon>
        <taxon>Pezizomycetes</taxon>
        <taxon>Pezizales</taxon>
        <taxon>Ascodesmidaceae</taxon>
        <taxon>Ascodesmis</taxon>
    </lineage>
</organism>
<dbReference type="AlphaFoldDB" id="A0A4S2MJ48"/>
<evidence type="ECO:0000313" key="3">
    <source>
        <dbReference type="Proteomes" id="UP000298138"/>
    </source>
</evidence>
<feature type="compositionally biased region" description="Low complexity" evidence="1">
    <location>
        <begin position="1"/>
        <end position="17"/>
    </location>
</feature>
<evidence type="ECO:0000313" key="2">
    <source>
        <dbReference type="EMBL" id="TGZ76862.1"/>
    </source>
</evidence>
<name>A0A4S2MJ48_9PEZI</name>
<feature type="region of interest" description="Disordered" evidence="1">
    <location>
        <begin position="1"/>
        <end position="33"/>
    </location>
</feature>
<protein>
    <submittedName>
        <fullName evidence="2">Uncharacterized protein</fullName>
    </submittedName>
</protein>
<dbReference type="EMBL" id="ML220164">
    <property type="protein sequence ID" value="TGZ76862.1"/>
    <property type="molecule type" value="Genomic_DNA"/>
</dbReference>
<reference evidence="2 3" key="1">
    <citation type="submission" date="2019-04" db="EMBL/GenBank/DDBJ databases">
        <title>Comparative genomics and transcriptomics to analyze fruiting body development in filamentous ascomycetes.</title>
        <authorList>
            <consortium name="DOE Joint Genome Institute"/>
            <person name="Lutkenhaus R."/>
            <person name="Traeger S."/>
            <person name="Breuer J."/>
            <person name="Kuo A."/>
            <person name="Lipzen A."/>
            <person name="Pangilinan J."/>
            <person name="Dilworth D."/>
            <person name="Sandor L."/>
            <person name="Poggeler S."/>
            <person name="Barry K."/>
            <person name="Grigoriev I.V."/>
            <person name="Nowrousian M."/>
        </authorList>
    </citation>
    <scope>NUCLEOTIDE SEQUENCE [LARGE SCALE GENOMIC DNA]</scope>
    <source>
        <strain evidence="2 3">CBS 389.68</strain>
    </source>
</reference>
<accession>A0A4S2MJ48</accession>
<dbReference type="Proteomes" id="UP000298138">
    <property type="component" value="Unassembled WGS sequence"/>
</dbReference>
<proteinExistence type="predicted"/>